<proteinExistence type="predicted"/>
<dbReference type="Proteomes" id="UP001227268">
    <property type="component" value="Unassembled WGS sequence"/>
</dbReference>
<evidence type="ECO:0000313" key="1">
    <source>
        <dbReference type="EMBL" id="KAJ9106261.1"/>
    </source>
</evidence>
<name>A0ACC2W5C3_9TREE</name>
<organism evidence="1 2">
    <name type="scientific">Naganishia friedmannii</name>
    <dbReference type="NCBI Taxonomy" id="89922"/>
    <lineage>
        <taxon>Eukaryota</taxon>
        <taxon>Fungi</taxon>
        <taxon>Dikarya</taxon>
        <taxon>Basidiomycota</taxon>
        <taxon>Agaricomycotina</taxon>
        <taxon>Tremellomycetes</taxon>
        <taxon>Filobasidiales</taxon>
        <taxon>Filobasidiaceae</taxon>
        <taxon>Naganishia</taxon>
    </lineage>
</organism>
<protein>
    <submittedName>
        <fullName evidence="1">Uncharacterized protein</fullName>
    </submittedName>
</protein>
<sequence length="381" mass="41330">MSSTARSPPRNSDFANSPLFATARAGSSAAAKQPSAASSPSVTASSSRKVSGGHARLTHEQALQSLRSFLHSQSSYDVFPVSFRLIVMDSALVVKKAVSSMLQNGMFTVSDIIHLIQYYYQSTSYEVHPMRPLFDACRLLIQTHARRLPLIDQDDQTGKEVVLSVLTQYRVLKFMAVNCRETVYLNEPLRALGVGTYVTPSADHPENPFYPLATATMQTTVFDVVHMFSELGISAVPIVDAQGKVVNLYETVDVITLVRMGAYHDLDLTIAQALARRSTDFAGVVTCTPDDSLASVFHLIRMRRIHRLVVVEGGKPKEGESPEEAAERTQRKGQLLGMISLSDVLKHIIGNVNIGGGGVGAVPVEAVLAAEAQARKESTSS</sequence>
<dbReference type="EMBL" id="JASBWT010000003">
    <property type="protein sequence ID" value="KAJ9106261.1"/>
    <property type="molecule type" value="Genomic_DNA"/>
</dbReference>
<reference evidence="1" key="1">
    <citation type="submission" date="2023-04" db="EMBL/GenBank/DDBJ databases">
        <title>Draft Genome sequencing of Naganishia species isolated from polar environments using Oxford Nanopore Technology.</title>
        <authorList>
            <person name="Leo P."/>
            <person name="Venkateswaran K."/>
        </authorList>
    </citation>
    <scope>NUCLEOTIDE SEQUENCE</scope>
    <source>
        <strain evidence="1">MNA-CCFEE 5423</strain>
    </source>
</reference>
<gene>
    <name evidence="1" type="ORF">QFC21_001406</name>
</gene>
<comment type="caution">
    <text evidence="1">The sequence shown here is derived from an EMBL/GenBank/DDBJ whole genome shotgun (WGS) entry which is preliminary data.</text>
</comment>
<keyword evidence="2" id="KW-1185">Reference proteome</keyword>
<accession>A0ACC2W5C3</accession>
<evidence type="ECO:0000313" key="2">
    <source>
        <dbReference type="Proteomes" id="UP001227268"/>
    </source>
</evidence>